<dbReference type="PANTHER" id="PTHR47447">
    <property type="entry name" value="OS03G0856100 PROTEIN"/>
    <property type="match status" value="1"/>
</dbReference>
<dbReference type="PROSITE" id="PS51375">
    <property type="entry name" value="PPR"/>
    <property type="match status" value="1"/>
</dbReference>
<name>A0A7S3NL83_9STRA</name>
<dbReference type="Pfam" id="PF13812">
    <property type="entry name" value="PPR_3"/>
    <property type="match status" value="1"/>
</dbReference>
<feature type="compositionally biased region" description="Basic residues" evidence="3">
    <location>
        <begin position="39"/>
        <end position="56"/>
    </location>
</feature>
<dbReference type="PANTHER" id="PTHR47447:SF17">
    <property type="entry name" value="OS12G0638900 PROTEIN"/>
    <property type="match status" value="1"/>
</dbReference>
<dbReference type="NCBIfam" id="TIGR00756">
    <property type="entry name" value="PPR"/>
    <property type="match status" value="1"/>
</dbReference>
<sequence length="826" mass="94360">MLANNILVKRLANNVARRYLHSTVVRYKGRRTGSEAHLPKPRPMSKKKKKRMREAKKRAEALAAKQRLPRSMRPDPYGLDKNALPEVFQVIAQGSDEEILKTISPHDYELITAGNEDEIEEEHSIEEILKKAPTPFEKAAIGLDILTKSEEPKDAYLLAKNLFRELRRHDMERLEDSPIPWLAMTRCAARAGEFEDCVAISNEAYKTAPSLFKNNISNCTTEMITDMCLAAINAGRATTCMTIFETGQMQAFFEPYPSQEMYHILLRACAYKQLPEKALTLLDQMQEYSIPRSQETYAQLMMAVAQAPQYHRAYARLTDDILDEMDGDDLIPTTELYTALITACGRCGDARAATVYFDEMSQIHNLPTTSAVYVAYFSALARAQTVGMRGGTKPRYIVRPPYWSLGISTEEAHARATNADPALMANFFKSEDAVPFTAGKTSQKKKGRGLVQADFPIHENPEEHLFERRMKNSEPDDHHQNTRQMFMDELDYAQDEELSADQKKYLVQDEDMDDSEMAEIEQMARLKYGILPNEAQNESTEEIIPTKQFVDTRPAPYKALDIPQQPDIIGPVTRLRELGNNPQLDRTATGLRDRQEAHIQLAERAFKMIHPHDIRADVLNAYFSVYTEAHRLKRARQIAQDLAEKWPNHFPNERSNRHVTIMLARRGQLEAAMRSLDFAKACYGKDDIEAVGAVLDAHARKEDLETSHTLAQRLLIAHNHRANLGIGASNHKPIVPHFLKETQNLLLTVADKRLRGPPERLLRNYRRLCRIRKVTQPENLALDPALWRQRLSRIRRSKAGMKSFVKDRAYLRVFTKKFKFEGEGDD</sequence>
<evidence type="ECO:0008006" key="5">
    <source>
        <dbReference type="Google" id="ProtNLM"/>
    </source>
</evidence>
<evidence type="ECO:0000256" key="2">
    <source>
        <dbReference type="PROSITE-ProRule" id="PRU00708"/>
    </source>
</evidence>
<protein>
    <recommendedName>
        <fullName evidence="5">Pentacotripeptide-repeat region of PRORP domain-containing protein</fullName>
    </recommendedName>
</protein>
<dbReference type="Pfam" id="PF01535">
    <property type="entry name" value="PPR"/>
    <property type="match status" value="1"/>
</dbReference>
<evidence type="ECO:0000256" key="1">
    <source>
        <dbReference type="ARBA" id="ARBA00022737"/>
    </source>
</evidence>
<dbReference type="InterPro" id="IPR011990">
    <property type="entry name" value="TPR-like_helical_dom_sf"/>
</dbReference>
<proteinExistence type="predicted"/>
<keyword evidence="1" id="KW-0677">Repeat</keyword>
<dbReference type="EMBL" id="HBIJ01008185">
    <property type="protein sequence ID" value="CAE0365035.1"/>
    <property type="molecule type" value="Transcribed_RNA"/>
</dbReference>
<dbReference type="Gene3D" id="1.25.40.10">
    <property type="entry name" value="Tetratricopeptide repeat domain"/>
    <property type="match status" value="1"/>
</dbReference>
<evidence type="ECO:0000313" key="4">
    <source>
        <dbReference type="EMBL" id="CAE0365035.1"/>
    </source>
</evidence>
<gene>
    <name evidence="4" type="ORF">ALAG00032_LOCUS5777</name>
</gene>
<organism evidence="4">
    <name type="scientific">Aureoumbra lagunensis</name>
    <dbReference type="NCBI Taxonomy" id="44058"/>
    <lineage>
        <taxon>Eukaryota</taxon>
        <taxon>Sar</taxon>
        <taxon>Stramenopiles</taxon>
        <taxon>Ochrophyta</taxon>
        <taxon>Pelagophyceae</taxon>
        <taxon>Pelagomonadales</taxon>
        <taxon>Aureoumbra</taxon>
    </lineage>
</organism>
<evidence type="ECO:0000256" key="3">
    <source>
        <dbReference type="SAM" id="MobiDB-lite"/>
    </source>
</evidence>
<reference evidence="4" key="1">
    <citation type="submission" date="2021-01" db="EMBL/GenBank/DDBJ databases">
        <authorList>
            <person name="Corre E."/>
            <person name="Pelletier E."/>
            <person name="Niang G."/>
            <person name="Scheremetjew M."/>
            <person name="Finn R."/>
            <person name="Kale V."/>
            <person name="Holt S."/>
            <person name="Cochrane G."/>
            <person name="Meng A."/>
            <person name="Brown T."/>
            <person name="Cohen L."/>
        </authorList>
    </citation>
    <scope>NUCLEOTIDE SEQUENCE</scope>
    <source>
        <strain evidence="4">CCMP1510</strain>
    </source>
</reference>
<dbReference type="InterPro" id="IPR002885">
    <property type="entry name" value="PPR_rpt"/>
</dbReference>
<feature type="region of interest" description="Disordered" evidence="3">
    <location>
        <begin position="30"/>
        <end position="62"/>
    </location>
</feature>
<feature type="repeat" description="PPR" evidence="2">
    <location>
        <begin position="333"/>
        <end position="367"/>
    </location>
</feature>
<dbReference type="AlphaFoldDB" id="A0A7S3NL83"/>
<accession>A0A7S3NL83</accession>